<keyword evidence="2" id="KW-1185">Reference proteome</keyword>
<dbReference type="RefSeq" id="WP_181829459.1">
    <property type="nucleotide sequence ID" value="NZ_CP104757.1"/>
</dbReference>
<proteinExistence type="predicted"/>
<gene>
    <name evidence="1" type="ORF">H2Y56_10535</name>
</gene>
<comment type="caution">
    <text evidence="1">The sequence shown here is derived from an EMBL/GenBank/DDBJ whole genome shotgun (WGS) entry which is preliminary data.</text>
</comment>
<evidence type="ECO:0000313" key="2">
    <source>
        <dbReference type="Proteomes" id="UP000530038"/>
    </source>
</evidence>
<reference evidence="1 2" key="1">
    <citation type="submission" date="2020-07" db="EMBL/GenBank/DDBJ databases">
        <title>Characterization of Pectobacterium aroidearum strains causing soft rot on Amorphophallus konjac.</title>
        <authorList>
            <person name="Xie H."/>
        </authorList>
    </citation>
    <scope>NUCLEOTIDE SEQUENCE [LARGE SCALE GENOMIC DNA]</scope>
    <source>
        <strain evidence="1 2">MY10</strain>
    </source>
</reference>
<sequence>MSRDAMLSNILNRYSFISVKDVTDFLDTILLIIPVSNISSVATPNFITKRQISTLVRKIQEALDVKVLISYSAFADKDNIELALKALSRANLKKGKISDLDLSFIDSQNAILNVFSKNLSMQERTDWENLVKALLSGFNINVSSFLYEEKNNPEPTMMVILRAAKKLQPFNINQLQKSIEDNSYHIQSSEWLNSKLDNLRKKGFILRDQHGVYRMTLAGLEMVPVTKSRQSSDIDRMLYLARKYL</sequence>
<evidence type="ECO:0000313" key="1">
    <source>
        <dbReference type="EMBL" id="MBA5232552.1"/>
    </source>
</evidence>
<accession>A0ABR5ZDA5</accession>
<protein>
    <submittedName>
        <fullName evidence="1">Uncharacterized protein</fullName>
    </submittedName>
</protein>
<dbReference type="EMBL" id="JACERK010000004">
    <property type="protein sequence ID" value="MBA5232552.1"/>
    <property type="molecule type" value="Genomic_DNA"/>
</dbReference>
<name>A0ABR5ZDA5_9GAMM</name>
<dbReference type="Proteomes" id="UP000530038">
    <property type="component" value="Unassembled WGS sequence"/>
</dbReference>
<organism evidence="1 2">
    <name type="scientific">Pectobacterium aroidearum</name>
    <dbReference type="NCBI Taxonomy" id="1201031"/>
    <lineage>
        <taxon>Bacteria</taxon>
        <taxon>Pseudomonadati</taxon>
        <taxon>Pseudomonadota</taxon>
        <taxon>Gammaproteobacteria</taxon>
        <taxon>Enterobacterales</taxon>
        <taxon>Pectobacteriaceae</taxon>
        <taxon>Pectobacterium</taxon>
    </lineage>
</organism>